<accession>G3IR15</accession>
<keyword evidence="2" id="KW-1185">Reference proteome</keyword>
<dbReference type="EMBL" id="JH109152">
    <property type="protein sequence ID" value="EGW23586.1"/>
    <property type="molecule type" value="Genomic_DNA"/>
</dbReference>
<reference evidence="1 2" key="1">
    <citation type="submission" date="2011-06" db="EMBL/GenBank/DDBJ databases">
        <title>Genomic sequence of Methylobacter tundripaludum SV96.</title>
        <authorList>
            <consortium name="US DOE Joint Genome Institute"/>
            <person name="Lucas S."/>
            <person name="Han J."/>
            <person name="Lapidus A."/>
            <person name="Cheng J.-F."/>
            <person name="Goodwin L."/>
            <person name="Pitluck S."/>
            <person name="Held B."/>
            <person name="Detter J.C."/>
            <person name="Han C."/>
            <person name="Tapia R."/>
            <person name="Land M."/>
            <person name="Hauser L."/>
            <person name="Kyrpides N."/>
            <person name="Ivanova N."/>
            <person name="Ovchinnikova G."/>
            <person name="Pagani I."/>
            <person name="Klotz M.G."/>
            <person name="Dispirito A.A."/>
            <person name="Murrell J.C."/>
            <person name="Dunfield P."/>
            <person name="Kalyuzhnaya M.G."/>
            <person name="Svenning M."/>
            <person name="Trotsenko Y.A."/>
            <person name="Stein L.Y."/>
            <person name="Woyke T."/>
        </authorList>
    </citation>
    <scope>NUCLEOTIDE SEQUENCE [LARGE SCALE GENOMIC DNA]</scope>
    <source>
        <strain evidence="2">ATCC BAA-1195 / DSM 17260 / SV96</strain>
    </source>
</reference>
<dbReference type="eggNOG" id="COG1598">
    <property type="taxonomic scope" value="Bacteria"/>
</dbReference>
<dbReference type="AlphaFoldDB" id="G3IR15"/>
<dbReference type="STRING" id="697282.Mettu_2447"/>
<sequence>MNFHIEYEREDDGRWLAEVPEIPGVLTYGATADEAMAKAEILALRALAERIETGESRPMSINIELVAA</sequence>
<dbReference type="InterPro" id="IPR035069">
    <property type="entry name" value="TTHA1013/TTHA0281-like"/>
</dbReference>
<proteinExistence type="predicted"/>
<dbReference type="Proteomes" id="UP000004664">
    <property type="component" value="Unassembled WGS sequence"/>
</dbReference>
<dbReference type="Gene3D" id="3.30.160.250">
    <property type="match status" value="1"/>
</dbReference>
<protein>
    <submittedName>
        <fullName evidence="1">Uncharacterized protein family UPF0150</fullName>
    </submittedName>
</protein>
<dbReference type="RefSeq" id="WP_006891818.1">
    <property type="nucleotide sequence ID" value="NZ_JH109152.1"/>
</dbReference>
<evidence type="ECO:0000313" key="1">
    <source>
        <dbReference type="EMBL" id="EGW23586.1"/>
    </source>
</evidence>
<evidence type="ECO:0000313" key="2">
    <source>
        <dbReference type="Proteomes" id="UP000004664"/>
    </source>
</evidence>
<name>G3IR15_METTV</name>
<dbReference type="SUPFAM" id="SSF143100">
    <property type="entry name" value="TTHA1013/TTHA0281-like"/>
    <property type="match status" value="1"/>
</dbReference>
<gene>
    <name evidence="1" type="ORF">Mettu_2447</name>
</gene>
<organism evidence="1 2">
    <name type="scientific">Methylobacter tundripaludum (strain ATCC BAA-1195 / DSM 17260 / SV96)</name>
    <dbReference type="NCBI Taxonomy" id="697282"/>
    <lineage>
        <taxon>Bacteria</taxon>
        <taxon>Pseudomonadati</taxon>
        <taxon>Pseudomonadota</taxon>
        <taxon>Gammaproteobacteria</taxon>
        <taxon>Methylococcales</taxon>
        <taxon>Methylococcaceae</taxon>
        <taxon>Methylobacter</taxon>
    </lineage>
</organism>
<dbReference type="OrthoDB" id="9807959at2"/>
<dbReference type="HOGENOM" id="CLU_114047_4_0_6"/>